<feature type="transmembrane region" description="Helical" evidence="7">
    <location>
        <begin position="312"/>
        <end position="330"/>
    </location>
</feature>
<dbReference type="PANTHER" id="PTHR30250:SF10">
    <property type="entry name" value="LIPOPOLYSACCHARIDE BIOSYNTHESIS PROTEIN WZXC"/>
    <property type="match status" value="1"/>
</dbReference>
<proteinExistence type="inferred from homology"/>
<dbReference type="EMBL" id="BAAAFD010000001">
    <property type="protein sequence ID" value="GAA0853402.1"/>
    <property type="molecule type" value="Genomic_DNA"/>
</dbReference>
<feature type="transmembrane region" description="Helical" evidence="7">
    <location>
        <begin position="76"/>
        <end position="93"/>
    </location>
</feature>
<dbReference type="Pfam" id="PF13440">
    <property type="entry name" value="Polysacc_synt_3"/>
    <property type="match status" value="1"/>
</dbReference>
<feature type="transmembrane region" description="Helical" evidence="7">
    <location>
        <begin position="281"/>
        <end position="300"/>
    </location>
</feature>
<feature type="transmembrane region" description="Helical" evidence="7">
    <location>
        <begin position="135"/>
        <end position="157"/>
    </location>
</feature>
<dbReference type="InterPro" id="IPR050833">
    <property type="entry name" value="Poly_Biosynth_Transport"/>
</dbReference>
<feature type="transmembrane region" description="Helical" evidence="7">
    <location>
        <begin position="192"/>
        <end position="209"/>
    </location>
</feature>
<feature type="transmembrane region" description="Helical" evidence="7">
    <location>
        <begin position="42"/>
        <end position="64"/>
    </location>
</feature>
<feature type="transmembrane region" description="Helical" evidence="7">
    <location>
        <begin position="6"/>
        <end position="30"/>
    </location>
</feature>
<evidence type="ECO:0000256" key="2">
    <source>
        <dbReference type="ARBA" id="ARBA00007430"/>
    </source>
</evidence>
<evidence type="ECO:0000256" key="7">
    <source>
        <dbReference type="SAM" id="Phobius"/>
    </source>
</evidence>
<keyword evidence="4 7" id="KW-0812">Transmembrane</keyword>
<comment type="subcellular location">
    <subcellularLocation>
        <location evidence="1">Cell membrane</location>
        <topology evidence="1">Multi-pass membrane protein</topology>
    </subcellularLocation>
</comment>
<evidence type="ECO:0000313" key="8">
    <source>
        <dbReference type="EMBL" id="GAA0853402.1"/>
    </source>
</evidence>
<keyword evidence="3" id="KW-1003">Cell membrane</keyword>
<dbReference type="Proteomes" id="UP001500359">
    <property type="component" value="Unassembled WGS sequence"/>
</dbReference>
<evidence type="ECO:0000256" key="3">
    <source>
        <dbReference type="ARBA" id="ARBA00022475"/>
    </source>
</evidence>
<comment type="similarity">
    <text evidence="2">Belongs to the polysaccharide synthase family.</text>
</comment>
<sequence>MNTFGKLAIALFLLDIFFVFSTVGFNAYLLKTKEFTSAKANSSFTASFILVCIFIALIVASNYVFSHEYQGTQTHYLLALCPILIINSFSIVADSKIQREFNYHIIAKITVASSFISGISAVMFAVYGFEEWSIIFGRLIHSFLLSTLLVINAQFLPRFRIDKYELKEMYTFIKPLFLSQFLTFTTDRANQIMVASFLGANFFALLSLAKRPYMEIQHLTLGQINKVLVNTLSRSQDNHATVCYRLASLVAVFIIPIFLGLSAISDVFLVGILGSKWQESVLLMSLFGFEVLALVFAWFMNSFFIANGQPQLIYKVVKVGFLIRVLASLIAVQYGILYLVLTNIAVSFIMIPIHYFYFARVVNVSFFILFKSLYPAIVAGLIMFGVVSFYLSFFTQYLTNPYLLLISAIMAGSVIYISTFYFMFPKSFKMTVNEIRTLTKG</sequence>
<reference evidence="9" key="1">
    <citation type="journal article" date="2019" name="Int. J. Syst. Evol. Microbiol.">
        <title>The Global Catalogue of Microorganisms (GCM) 10K type strain sequencing project: providing services to taxonomists for standard genome sequencing and annotation.</title>
        <authorList>
            <consortium name="The Broad Institute Genomics Platform"/>
            <consortium name="The Broad Institute Genome Sequencing Center for Infectious Disease"/>
            <person name="Wu L."/>
            <person name="Ma J."/>
        </authorList>
    </citation>
    <scope>NUCLEOTIDE SEQUENCE [LARGE SCALE GENOMIC DNA]</scope>
    <source>
        <strain evidence="9">JCM 15896</strain>
    </source>
</reference>
<gene>
    <name evidence="8" type="primary">wzx</name>
    <name evidence="8" type="ORF">GCM10009114_06080</name>
</gene>
<comment type="caution">
    <text evidence="8">The sequence shown here is derived from an EMBL/GenBank/DDBJ whole genome shotgun (WGS) entry which is preliminary data.</text>
</comment>
<protein>
    <submittedName>
        <fullName evidence="8">O83 family O-antigen flippase</fullName>
    </submittedName>
</protein>
<evidence type="ECO:0000256" key="5">
    <source>
        <dbReference type="ARBA" id="ARBA00022989"/>
    </source>
</evidence>
<name>A0ABP3WMW5_9ALTE</name>
<evidence type="ECO:0000256" key="1">
    <source>
        <dbReference type="ARBA" id="ARBA00004651"/>
    </source>
</evidence>
<dbReference type="PANTHER" id="PTHR30250">
    <property type="entry name" value="PST FAMILY PREDICTED COLANIC ACID TRANSPORTER"/>
    <property type="match status" value="1"/>
</dbReference>
<feature type="transmembrane region" description="Helical" evidence="7">
    <location>
        <begin position="364"/>
        <end position="390"/>
    </location>
</feature>
<feature type="transmembrane region" description="Helical" evidence="7">
    <location>
        <begin position="105"/>
        <end position="129"/>
    </location>
</feature>
<feature type="transmembrane region" description="Helical" evidence="7">
    <location>
        <begin position="336"/>
        <end position="357"/>
    </location>
</feature>
<organism evidence="8 9">
    <name type="scientific">Aliiglaciecola litoralis</name>
    <dbReference type="NCBI Taxonomy" id="582857"/>
    <lineage>
        <taxon>Bacteria</taxon>
        <taxon>Pseudomonadati</taxon>
        <taxon>Pseudomonadota</taxon>
        <taxon>Gammaproteobacteria</taxon>
        <taxon>Alteromonadales</taxon>
        <taxon>Alteromonadaceae</taxon>
        <taxon>Aliiglaciecola</taxon>
    </lineage>
</organism>
<keyword evidence="6 7" id="KW-0472">Membrane</keyword>
<keyword evidence="9" id="KW-1185">Reference proteome</keyword>
<accession>A0ABP3WMW5</accession>
<evidence type="ECO:0000313" key="9">
    <source>
        <dbReference type="Proteomes" id="UP001500359"/>
    </source>
</evidence>
<evidence type="ECO:0000256" key="6">
    <source>
        <dbReference type="ARBA" id="ARBA00023136"/>
    </source>
</evidence>
<evidence type="ECO:0000256" key="4">
    <source>
        <dbReference type="ARBA" id="ARBA00022692"/>
    </source>
</evidence>
<keyword evidence="5 7" id="KW-1133">Transmembrane helix</keyword>
<feature type="transmembrane region" description="Helical" evidence="7">
    <location>
        <begin position="242"/>
        <end position="261"/>
    </location>
</feature>
<feature type="transmembrane region" description="Helical" evidence="7">
    <location>
        <begin position="402"/>
        <end position="424"/>
    </location>
</feature>